<protein>
    <submittedName>
        <fullName evidence="1">Uncharacterized protein</fullName>
    </submittedName>
</protein>
<keyword evidence="2" id="KW-1185">Reference proteome</keyword>
<evidence type="ECO:0000313" key="1">
    <source>
        <dbReference type="EMBL" id="CAH3155800.1"/>
    </source>
</evidence>
<organism evidence="1 2">
    <name type="scientific">Porites lobata</name>
    <dbReference type="NCBI Taxonomy" id="104759"/>
    <lineage>
        <taxon>Eukaryota</taxon>
        <taxon>Metazoa</taxon>
        <taxon>Cnidaria</taxon>
        <taxon>Anthozoa</taxon>
        <taxon>Hexacorallia</taxon>
        <taxon>Scleractinia</taxon>
        <taxon>Fungiina</taxon>
        <taxon>Poritidae</taxon>
        <taxon>Porites</taxon>
    </lineage>
</organism>
<dbReference type="Proteomes" id="UP001159405">
    <property type="component" value="Unassembled WGS sequence"/>
</dbReference>
<comment type="caution">
    <text evidence="1">The sequence shown here is derived from an EMBL/GenBank/DDBJ whole genome shotgun (WGS) entry which is preliminary data.</text>
</comment>
<dbReference type="EMBL" id="CALNXK010000102">
    <property type="protein sequence ID" value="CAH3155800.1"/>
    <property type="molecule type" value="Genomic_DNA"/>
</dbReference>
<proteinExistence type="predicted"/>
<evidence type="ECO:0000313" key="2">
    <source>
        <dbReference type="Proteomes" id="UP001159405"/>
    </source>
</evidence>
<gene>
    <name evidence="1" type="ORF">PLOB_00001406</name>
</gene>
<reference evidence="1 2" key="1">
    <citation type="submission" date="2022-05" db="EMBL/GenBank/DDBJ databases">
        <authorList>
            <consortium name="Genoscope - CEA"/>
            <person name="William W."/>
        </authorList>
    </citation>
    <scope>NUCLEOTIDE SEQUENCE [LARGE SCALE GENOMIC DNA]</scope>
</reference>
<name>A0ABN8Q2E9_9CNID</name>
<accession>A0ABN8Q2E9</accession>
<sequence length="204" mass="23075">MFESLARKMNSAQNMNPAIGFNATLTFITYPQKGGKGNASKNPNRLPFDLMHKKKDCMIKITNIDDLCCARAIVTMKEYVDGDPDKQYANLRRGRPIQERLAKQLHQDAGVPEGPCGYEELQKFQTFLGPQGYKLIVVDYVSCACIFQGNVDQYSKVIYLVKHENHYNGLRSMIAFLNRSYFCPDCCQGFNTDDAAHHSCKGKN</sequence>